<evidence type="ECO:0000313" key="7">
    <source>
        <dbReference type="Proteomes" id="UP001220324"/>
    </source>
</evidence>
<feature type="compositionally biased region" description="Basic residues" evidence="4">
    <location>
        <begin position="37"/>
        <end position="48"/>
    </location>
</feature>
<evidence type="ECO:0000259" key="5">
    <source>
        <dbReference type="Pfam" id="PF25390"/>
    </source>
</evidence>
<feature type="compositionally biased region" description="Basic and acidic residues" evidence="4">
    <location>
        <begin position="139"/>
        <end position="152"/>
    </location>
</feature>
<dbReference type="PROSITE" id="PS00626">
    <property type="entry name" value="RCC1_2"/>
    <property type="match status" value="1"/>
</dbReference>
<evidence type="ECO:0000256" key="2">
    <source>
        <dbReference type="ARBA" id="ARBA00022737"/>
    </source>
</evidence>
<dbReference type="PRINTS" id="PR00633">
    <property type="entry name" value="RCCNDNSATION"/>
</dbReference>
<keyword evidence="7" id="KW-1185">Reference proteome</keyword>
<name>A0AAD6CZL5_9EURO</name>
<feature type="repeat" description="RCC1" evidence="3">
    <location>
        <begin position="65"/>
        <end position="121"/>
    </location>
</feature>
<dbReference type="InterPro" id="IPR009091">
    <property type="entry name" value="RCC1/BLIP-II"/>
</dbReference>
<dbReference type="GO" id="GO:0005737">
    <property type="term" value="C:cytoplasm"/>
    <property type="evidence" value="ECO:0007669"/>
    <property type="project" value="TreeGrafter"/>
</dbReference>
<evidence type="ECO:0000313" key="6">
    <source>
        <dbReference type="EMBL" id="KAJ5546292.1"/>
    </source>
</evidence>
<feature type="region of interest" description="Disordered" evidence="4">
    <location>
        <begin position="1"/>
        <end position="57"/>
    </location>
</feature>
<dbReference type="Proteomes" id="UP001220324">
    <property type="component" value="Unassembled WGS sequence"/>
</dbReference>
<gene>
    <name evidence="6" type="ORF">N7494_003877</name>
</gene>
<feature type="compositionally biased region" description="Basic and acidic residues" evidence="4">
    <location>
        <begin position="22"/>
        <end position="36"/>
    </location>
</feature>
<dbReference type="InterPro" id="IPR058923">
    <property type="entry name" value="RCC1-like_dom"/>
</dbReference>
<dbReference type="PROSITE" id="PS50012">
    <property type="entry name" value="RCC1_3"/>
    <property type="match status" value="6"/>
</dbReference>
<dbReference type="AlphaFoldDB" id="A0AAD6CZL5"/>
<feature type="non-terminal residue" evidence="6">
    <location>
        <position position="497"/>
    </location>
</feature>
<feature type="repeat" description="RCC1" evidence="3">
    <location>
        <begin position="262"/>
        <end position="316"/>
    </location>
</feature>
<sequence length="497" mass="53490">MSPKHCPNPIGKAKEQYSVANSKDKVVERGRNDRRVTKAAKTARGKPKGLKEDSPFQKVPPTQLLDVYVFGTNCYGELGLGDLTKKPELLRPVLNKKLDAQSIGVVHIAVGGVHSAALTRDNQILTWGVNDEGALGRDVQQDKDEDARDVNSDRSGVSSGDGSDDDDITHNLKEATPLPVDPSLFPIGTEFCQLAASDSATFALTTDGQVYGWGTFRGANGGIGFSRGSKREQRTPLLIRGVFDVVKIVAGAQHVLALTSKGTVFSWGCDEQKQLGRCRASRHHHLHPLDPELCALPTGIRDVGVGLYHSFAIHKADDVYAWGSNNFGQTGVTTSAGQNDAIVAYPNKVSGLRKHAPLVSISGGKDHSMAITEHGECLIWGRIDNKALGIALEDMPQADVICDTYGRPRILKRPNLLPGVEDKIVFGTAGTDHSFVITESGKAYSWGFNAQSQAGQPGLDEVERPTLLHSKYLEGKQLFSAAAGGQFSIVFGKYLST</sequence>
<evidence type="ECO:0000256" key="3">
    <source>
        <dbReference type="PROSITE-ProRule" id="PRU00235"/>
    </source>
</evidence>
<feature type="region of interest" description="Disordered" evidence="4">
    <location>
        <begin position="136"/>
        <end position="175"/>
    </location>
</feature>
<feature type="domain" description="RCC1-like" evidence="5">
    <location>
        <begin position="66"/>
        <end position="490"/>
    </location>
</feature>
<proteinExistence type="predicted"/>
<keyword evidence="1" id="KW-0344">Guanine-nucleotide releasing factor</keyword>
<feature type="repeat" description="RCC1" evidence="3">
    <location>
        <begin position="441"/>
        <end position="494"/>
    </location>
</feature>
<dbReference type="PANTHER" id="PTHR45982:SF1">
    <property type="entry name" value="REGULATOR OF CHROMOSOME CONDENSATION"/>
    <property type="match status" value="1"/>
</dbReference>
<dbReference type="SUPFAM" id="SSF50985">
    <property type="entry name" value="RCC1/BLIP-II"/>
    <property type="match status" value="1"/>
</dbReference>
<dbReference type="InterPro" id="IPR051553">
    <property type="entry name" value="Ran_GTPase-activating"/>
</dbReference>
<dbReference type="EMBL" id="JAQIZZ010000003">
    <property type="protein sequence ID" value="KAJ5546292.1"/>
    <property type="molecule type" value="Genomic_DNA"/>
</dbReference>
<dbReference type="Gene3D" id="2.130.10.30">
    <property type="entry name" value="Regulator of chromosome condensation 1/beta-lactamase-inhibitor protein II"/>
    <property type="match status" value="1"/>
</dbReference>
<organism evidence="6 7">
    <name type="scientific">Penicillium frequentans</name>
    <dbReference type="NCBI Taxonomy" id="3151616"/>
    <lineage>
        <taxon>Eukaryota</taxon>
        <taxon>Fungi</taxon>
        <taxon>Dikarya</taxon>
        <taxon>Ascomycota</taxon>
        <taxon>Pezizomycotina</taxon>
        <taxon>Eurotiomycetes</taxon>
        <taxon>Eurotiomycetidae</taxon>
        <taxon>Eurotiales</taxon>
        <taxon>Aspergillaceae</taxon>
        <taxon>Penicillium</taxon>
    </lineage>
</organism>
<keyword evidence="2" id="KW-0677">Repeat</keyword>
<reference evidence="6 7" key="1">
    <citation type="journal article" date="2023" name="IMA Fungus">
        <title>Comparative genomic study of the Penicillium genus elucidates a diverse pangenome and 15 lateral gene transfer events.</title>
        <authorList>
            <person name="Petersen C."/>
            <person name="Sorensen T."/>
            <person name="Nielsen M.R."/>
            <person name="Sondergaard T.E."/>
            <person name="Sorensen J.L."/>
            <person name="Fitzpatrick D.A."/>
            <person name="Frisvad J.C."/>
            <person name="Nielsen K.L."/>
        </authorList>
    </citation>
    <scope>NUCLEOTIDE SEQUENCE [LARGE SCALE GENOMIC DNA]</scope>
    <source>
        <strain evidence="6 7">IBT 35679</strain>
    </source>
</reference>
<evidence type="ECO:0000256" key="4">
    <source>
        <dbReference type="SAM" id="MobiDB-lite"/>
    </source>
</evidence>
<dbReference type="GO" id="GO:0005085">
    <property type="term" value="F:guanyl-nucleotide exchange factor activity"/>
    <property type="evidence" value="ECO:0007669"/>
    <property type="project" value="TreeGrafter"/>
</dbReference>
<dbReference type="InterPro" id="IPR000408">
    <property type="entry name" value="Reg_chr_condens"/>
</dbReference>
<comment type="caution">
    <text evidence="6">The sequence shown here is derived from an EMBL/GenBank/DDBJ whole genome shotgun (WGS) entry which is preliminary data.</text>
</comment>
<feature type="repeat" description="RCC1" evidence="3">
    <location>
        <begin position="317"/>
        <end position="374"/>
    </location>
</feature>
<accession>A0AAD6CZL5</accession>
<dbReference type="PANTHER" id="PTHR45982">
    <property type="entry name" value="REGULATOR OF CHROMOSOME CONDENSATION"/>
    <property type="match status" value="1"/>
</dbReference>
<protein>
    <recommendedName>
        <fullName evidence="5">RCC1-like domain-containing protein</fullName>
    </recommendedName>
</protein>
<dbReference type="Pfam" id="PF25390">
    <property type="entry name" value="WD40_RLD"/>
    <property type="match status" value="1"/>
</dbReference>
<evidence type="ECO:0000256" key="1">
    <source>
        <dbReference type="ARBA" id="ARBA00022658"/>
    </source>
</evidence>
<feature type="repeat" description="RCC1" evidence="3">
    <location>
        <begin position="208"/>
        <end position="261"/>
    </location>
</feature>
<feature type="repeat" description="RCC1" evidence="3">
    <location>
        <begin position="375"/>
        <end position="440"/>
    </location>
</feature>